<feature type="transmembrane region" description="Helical" evidence="11">
    <location>
        <begin position="70"/>
        <end position="96"/>
    </location>
</feature>
<organism evidence="12 13">
    <name type="scientific">Ectopseudomonas oleovorans</name>
    <name type="common">Pseudomonas oleovorans</name>
    <dbReference type="NCBI Taxonomy" id="301"/>
    <lineage>
        <taxon>Bacteria</taxon>
        <taxon>Pseudomonadati</taxon>
        <taxon>Pseudomonadota</taxon>
        <taxon>Gammaproteobacteria</taxon>
        <taxon>Pseudomonadales</taxon>
        <taxon>Pseudomonadaceae</taxon>
        <taxon>Ectopseudomonas</taxon>
    </lineage>
</organism>
<evidence type="ECO:0000256" key="5">
    <source>
        <dbReference type="ARBA" id="ARBA00022605"/>
    </source>
</evidence>
<dbReference type="NCBIfam" id="NF003433">
    <property type="entry name" value="PRK04949.1"/>
    <property type="match status" value="1"/>
</dbReference>
<dbReference type="PANTHER" id="PTHR37468">
    <property type="entry name" value="SULFATE TRANSPORTER CYSZ"/>
    <property type="match status" value="1"/>
</dbReference>
<dbReference type="GO" id="GO:0019344">
    <property type="term" value="P:cysteine biosynthetic process"/>
    <property type="evidence" value="ECO:0007669"/>
    <property type="project" value="UniProtKB-UniRule"/>
</dbReference>
<evidence type="ECO:0000256" key="3">
    <source>
        <dbReference type="ARBA" id="ARBA00022475"/>
    </source>
</evidence>
<keyword evidence="9 11" id="KW-0472">Membrane</keyword>
<keyword evidence="3 11" id="KW-1003">Cell membrane</keyword>
<evidence type="ECO:0000256" key="6">
    <source>
        <dbReference type="ARBA" id="ARBA00022692"/>
    </source>
</evidence>
<evidence type="ECO:0000256" key="10">
    <source>
        <dbReference type="ARBA" id="ARBA00023192"/>
    </source>
</evidence>
<feature type="transmembrane region" description="Helical" evidence="11">
    <location>
        <begin position="27"/>
        <end position="50"/>
    </location>
</feature>
<name>A0A3D9EDW0_ECTOL</name>
<feature type="transmembrane region" description="Helical" evidence="11">
    <location>
        <begin position="205"/>
        <end position="238"/>
    </location>
</feature>
<keyword evidence="8 11" id="KW-0764">Sulfate transport</keyword>
<evidence type="ECO:0000256" key="4">
    <source>
        <dbReference type="ARBA" id="ARBA00022519"/>
    </source>
</evidence>
<dbReference type="GO" id="GO:0000103">
    <property type="term" value="P:sulfate assimilation"/>
    <property type="evidence" value="ECO:0007669"/>
    <property type="project" value="InterPro"/>
</dbReference>
<dbReference type="Proteomes" id="UP000256988">
    <property type="component" value="Unassembled WGS sequence"/>
</dbReference>
<keyword evidence="10 11" id="KW-0198">Cysteine biosynthesis</keyword>
<evidence type="ECO:0000256" key="2">
    <source>
        <dbReference type="ARBA" id="ARBA00022448"/>
    </source>
</evidence>
<dbReference type="InterPro" id="IPR059112">
    <property type="entry name" value="CysZ/EI24"/>
</dbReference>
<comment type="caution">
    <text evidence="12">The sequence shown here is derived from an EMBL/GenBank/DDBJ whole genome shotgun (WGS) entry which is preliminary data.</text>
</comment>
<accession>A0A3D9EDW0</accession>
<dbReference type="HAMAP" id="MF_00468">
    <property type="entry name" value="CysZ"/>
    <property type="match status" value="1"/>
</dbReference>
<dbReference type="RefSeq" id="WP_027602951.1">
    <property type="nucleotide sequence ID" value="NZ_QRDL01000006.1"/>
</dbReference>
<comment type="similarity">
    <text evidence="11">Belongs to the CysZ family.</text>
</comment>
<evidence type="ECO:0000313" key="13">
    <source>
        <dbReference type="Proteomes" id="UP000256988"/>
    </source>
</evidence>
<protein>
    <recommendedName>
        <fullName evidence="11">Sulfate transporter CysZ</fullName>
    </recommendedName>
</protein>
<dbReference type="EMBL" id="QRDL01000006">
    <property type="protein sequence ID" value="RED01156.1"/>
    <property type="molecule type" value="Genomic_DNA"/>
</dbReference>
<proteinExistence type="inferred from homology"/>
<sequence length="256" mass="28674">MAVAPLSGSAYFAEGLRLVTRPGMRRFVVIPLTINLLLYAAILTFAVRGFEGWLEQLMPSLPAWASFVEWLLWPLFVLLLLAIIFFTFTMLANLVAAPFNGFLAEKVEVMVRGQDDFPPFNLTELVTMVPRTLQRELRKLGYYLPRALGLLVLTFIPGLNLIAAPLWILFGVWMMAVQYIDFPADNHKLDFRAMLAWLRTRRLRCLGFGGVTYLALLVPGLNALFMPAAVAGATLFWVREGGDKALVVRPQGSLAR</sequence>
<dbReference type="GO" id="GO:0009675">
    <property type="term" value="F:high-affinity sulfate:proton symporter activity"/>
    <property type="evidence" value="ECO:0007669"/>
    <property type="project" value="TreeGrafter"/>
</dbReference>
<keyword evidence="4 11" id="KW-0997">Cell inner membrane</keyword>
<dbReference type="Pfam" id="PF07264">
    <property type="entry name" value="EI24"/>
    <property type="match status" value="1"/>
</dbReference>
<gene>
    <name evidence="11" type="primary">cysZ</name>
    <name evidence="12" type="ORF">DFO60_3998</name>
</gene>
<dbReference type="InterPro" id="IPR050480">
    <property type="entry name" value="CysZ-like"/>
</dbReference>
<evidence type="ECO:0000256" key="8">
    <source>
        <dbReference type="ARBA" id="ARBA00023032"/>
    </source>
</evidence>
<evidence type="ECO:0000256" key="9">
    <source>
        <dbReference type="ARBA" id="ARBA00023136"/>
    </source>
</evidence>
<dbReference type="PANTHER" id="PTHR37468:SF1">
    <property type="entry name" value="SULFATE TRANSPORTER CYSZ"/>
    <property type="match status" value="1"/>
</dbReference>
<dbReference type="InterPro" id="IPR022985">
    <property type="entry name" value="Sulfate_CysZ"/>
</dbReference>
<keyword evidence="2 11" id="KW-0813">Transport</keyword>
<reference evidence="12 13" key="1">
    <citation type="submission" date="2018-07" db="EMBL/GenBank/DDBJ databases">
        <title>Genome sequencing of rice bacterial endophytes.</title>
        <authorList>
            <person name="Venturi V."/>
        </authorList>
    </citation>
    <scope>NUCLEOTIDE SEQUENCE [LARGE SCALE GENOMIC DNA]</scope>
    <source>
        <strain evidence="12 13">AG1002</strain>
    </source>
</reference>
<dbReference type="GO" id="GO:0005886">
    <property type="term" value="C:plasma membrane"/>
    <property type="evidence" value="ECO:0007669"/>
    <property type="project" value="UniProtKB-SubCell"/>
</dbReference>
<comment type="function">
    <text evidence="11">High affinity, high specificity proton-dependent sulfate transporter, which mediates sulfate uptake. Provides the sulfur source for the cysteine synthesis pathway.</text>
</comment>
<evidence type="ECO:0000256" key="1">
    <source>
        <dbReference type="ARBA" id="ARBA00004141"/>
    </source>
</evidence>
<keyword evidence="6 11" id="KW-0812">Transmembrane</keyword>
<evidence type="ECO:0000256" key="11">
    <source>
        <dbReference type="HAMAP-Rule" id="MF_00468"/>
    </source>
</evidence>
<evidence type="ECO:0000313" key="12">
    <source>
        <dbReference type="EMBL" id="RED01156.1"/>
    </source>
</evidence>
<dbReference type="AlphaFoldDB" id="A0A3D9EDW0"/>
<keyword evidence="5 11" id="KW-0028">Amino-acid biosynthesis</keyword>
<comment type="subcellular location">
    <subcellularLocation>
        <location evidence="11">Cell inner membrane</location>
        <topology evidence="11">Multi-pass membrane protein</topology>
    </subcellularLocation>
    <subcellularLocation>
        <location evidence="1">Membrane</location>
        <topology evidence="1">Multi-pass membrane protein</topology>
    </subcellularLocation>
</comment>
<feature type="transmembrane region" description="Helical" evidence="11">
    <location>
        <begin position="140"/>
        <end position="159"/>
    </location>
</feature>
<evidence type="ECO:0000256" key="7">
    <source>
        <dbReference type="ARBA" id="ARBA00022989"/>
    </source>
</evidence>
<keyword evidence="7 11" id="KW-1133">Transmembrane helix</keyword>